<dbReference type="GO" id="GO:0002161">
    <property type="term" value="F:aminoacyl-tRNA deacylase activity"/>
    <property type="evidence" value="ECO:0007669"/>
    <property type="project" value="UniProtKB-ARBA"/>
</dbReference>
<dbReference type="PANTHER" id="PTHR43462:SF1">
    <property type="entry name" value="ALANYL-TRNA EDITING PROTEIN AARSD1"/>
    <property type="match status" value="1"/>
</dbReference>
<dbReference type="PROSITE" id="PS50860">
    <property type="entry name" value="AA_TRNA_LIGASE_II_ALA"/>
    <property type="match status" value="1"/>
</dbReference>
<dbReference type="RefSeq" id="WP_014453276.1">
    <property type="nucleotide sequence ID" value="NC_017096.1"/>
</dbReference>
<dbReference type="Proteomes" id="UP000004793">
    <property type="component" value="Chromosome"/>
</dbReference>
<keyword evidence="7" id="KW-1185">Reference proteome</keyword>
<evidence type="ECO:0000256" key="1">
    <source>
        <dbReference type="ARBA" id="ARBA00001947"/>
    </source>
</evidence>
<evidence type="ECO:0000313" key="7">
    <source>
        <dbReference type="Proteomes" id="UP000004793"/>
    </source>
</evidence>
<evidence type="ECO:0000256" key="4">
    <source>
        <dbReference type="ARBA" id="ARBA00022833"/>
    </source>
</evidence>
<protein>
    <submittedName>
        <fullName evidence="6">Alanyl-tRNA synthetase related protein</fullName>
    </submittedName>
</protein>
<dbReference type="GO" id="GO:0004813">
    <property type="term" value="F:alanine-tRNA ligase activity"/>
    <property type="evidence" value="ECO:0007669"/>
    <property type="project" value="InterPro"/>
</dbReference>
<dbReference type="InterPro" id="IPR051335">
    <property type="entry name" value="Alanyl-tRNA_Editing_Enzymes"/>
</dbReference>
<keyword evidence="4" id="KW-0862">Zinc</keyword>
<dbReference type="Gene3D" id="3.30.980.10">
    <property type="entry name" value="Threonyl-trna Synthetase, Chain A, domain 2"/>
    <property type="match status" value="1"/>
</dbReference>
<accession>A0A7U6GEE3</accession>
<evidence type="ECO:0000259" key="5">
    <source>
        <dbReference type="PROSITE" id="PS50860"/>
    </source>
</evidence>
<dbReference type="AlphaFoldDB" id="A0A7U6GEE3"/>
<dbReference type="InterPro" id="IPR018165">
    <property type="entry name" value="Ala-tRNA-synth_IIc_core"/>
</dbReference>
<proteinExistence type="predicted"/>
<dbReference type="GO" id="GO:0003676">
    <property type="term" value="F:nucleic acid binding"/>
    <property type="evidence" value="ECO:0007669"/>
    <property type="project" value="InterPro"/>
</dbReference>
<keyword evidence="3" id="KW-0479">Metal-binding</keyword>
<dbReference type="GO" id="GO:0005524">
    <property type="term" value="F:ATP binding"/>
    <property type="evidence" value="ECO:0007669"/>
    <property type="project" value="InterPro"/>
</dbReference>
<dbReference type="InterPro" id="IPR018163">
    <property type="entry name" value="Thr/Ala-tRNA-synth_IIc_edit"/>
</dbReference>
<dbReference type="GO" id="GO:0046872">
    <property type="term" value="F:metal ion binding"/>
    <property type="evidence" value="ECO:0007669"/>
    <property type="project" value="UniProtKB-KW"/>
</dbReference>
<comment type="cofactor">
    <cofactor evidence="1">
        <name>Zn(2+)</name>
        <dbReference type="ChEBI" id="CHEBI:29105"/>
    </cofactor>
</comment>
<dbReference type="GO" id="GO:0005737">
    <property type="term" value="C:cytoplasm"/>
    <property type="evidence" value="ECO:0007669"/>
    <property type="project" value="UniProtKB-SubCell"/>
</dbReference>
<dbReference type="Pfam" id="PF07973">
    <property type="entry name" value="tRNA_SAD"/>
    <property type="match status" value="1"/>
</dbReference>
<dbReference type="InterPro" id="IPR012947">
    <property type="entry name" value="tRNA_SAD"/>
</dbReference>
<comment type="subcellular location">
    <subcellularLocation>
        <location evidence="2">Cytoplasm</location>
    </subcellularLocation>
</comment>
<dbReference type="KEGG" id="cex:CSE_07470"/>
<organism evidence="6 7">
    <name type="scientific">Caldisericum exile (strain DSM 21853 / NBRC 104410 / AZM16c01)</name>
    <dbReference type="NCBI Taxonomy" id="511051"/>
    <lineage>
        <taxon>Bacteria</taxon>
        <taxon>Pseudomonadati</taxon>
        <taxon>Caldisericota/Cryosericota group</taxon>
        <taxon>Caldisericota</taxon>
        <taxon>Caldisericia</taxon>
        <taxon>Caldisericales</taxon>
        <taxon>Caldisericaceae</taxon>
        <taxon>Caldisericum</taxon>
    </lineage>
</organism>
<feature type="domain" description="Alanyl-transfer RNA synthetases family profile" evidence="5">
    <location>
        <begin position="1"/>
        <end position="231"/>
    </location>
</feature>
<reference evidence="6 7" key="1">
    <citation type="submission" date="2011-01" db="EMBL/GenBank/DDBJ databases">
        <title>Whole genome sequence of Caldisericum exile AZM16c01.</title>
        <authorList>
            <person name="Narita-Yamada S."/>
            <person name="Kawakoshi A."/>
            <person name="Nakamura S."/>
            <person name="Sasagawa M."/>
            <person name="Fukada J."/>
            <person name="Sekine M."/>
            <person name="Kato Y."/>
            <person name="Fukai R."/>
            <person name="Sasaki K."/>
            <person name="Hanamaki A."/>
            <person name="Narita H."/>
            <person name="Konno Y."/>
            <person name="Mori K."/>
            <person name="Yamazaki S."/>
            <person name="Suzuki K."/>
            <person name="Fujita N."/>
        </authorList>
    </citation>
    <scope>NUCLEOTIDE SEQUENCE [LARGE SCALE GENOMIC DNA]</scope>
    <source>
        <strain evidence="7">DSM 21853 / NBRC 104410 / AZM16c01</strain>
    </source>
</reference>
<dbReference type="PANTHER" id="PTHR43462">
    <property type="entry name" value="ALANYL-TRNA EDITING PROTEIN"/>
    <property type="match status" value="1"/>
</dbReference>
<evidence type="ECO:0000313" key="6">
    <source>
        <dbReference type="EMBL" id="BAL80873.1"/>
    </source>
</evidence>
<dbReference type="OrthoDB" id="9812949at2"/>
<dbReference type="Gene3D" id="2.40.30.130">
    <property type="match status" value="1"/>
</dbReference>
<dbReference type="SMART" id="SM00863">
    <property type="entry name" value="tRNA_SAD"/>
    <property type="match status" value="1"/>
</dbReference>
<dbReference type="GO" id="GO:0006419">
    <property type="term" value="P:alanyl-tRNA aminoacylation"/>
    <property type="evidence" value="ECO:0007669"/>
    <property type="project" value="InterPro"/>
</dbReference>
<dbReference type="SUPFAM" id="SSF55186">
    <property type="entry name" value="ThrRS/AlaRS common domain"/>
    <property type="match status" value="1"/>
</dbReference>
<sequence length="366" mass="42265">MIDYDIFEFKGKVKDKFENNGKFFVELEQTNFYPDGKGGQLGDRSYIGKAKILSVKEGDSRIIHEVDTLDVEENPICIIDRERRLEISREHTAQHILSQAFLKLYNIETVSFHMGEYYSTIDLNSIEIDDKKIYEAELLANKIVLENREVKKYYVSSQDLEKLNLRKKIDVEGSIRIVEVNGFDISMCSGTHVERTGEIGIIKVIKAEKTKKELTRIYFASGIRALKMFQEKTKIIEQISQMLTTGESELISKINKTINVNKMLSNINRSLEEKLLDEVIKRLSSEKIIKEVFENISRKGFEAMAHKLKNLGKSGFIVLMEKEKFVVATFNSVVTLQVKGYDINGVIFYTFDLNKKEEVLRELLEK</sequence>
<name>A0A7U6GEE3_CALEA</name>
<dbReference type="InterPro" id="IPR009000">
    <property type="entry name" value="Transl_B-barrel_sf"/>
</dbReference>
<dbReference type="EMBL" id="AP012051">
    <property type="protein sequence ID" value="BAL80873.1"/>
    <property type="molecule type" value="Genomic_DNA"/>
</dbReference>
<dbReference type="SUPFAM" id="SSF50447">
    <property type="entry name" value="Translation proteins"/>
    <property type="match status" value="1"/>
</dbReference>
<evidence type="ECO:0000256" key="2">
    <source>
        <dbReference type="ARBA" id="ARBA00004496"/>
    </source>
</evidence>
<evidence type="ECO:0000256" key="3">
    <source>
        <dbReference type="ARBA" id="ARBA00022723"/>
    </source>
</evidence>
<gene>
    <name evidence="6" type="ordered locus">CSE_07470</name>
</gene>